<protein>
    <submittedName>
        <fullName evidence="1">Phage tail protein</fullName>
    </submittedName>
</protein>
<dbReference type="InterPro" id="IPR009678">
    <property type="entry name" value="Phage_tail_completion_R"/>
</dbReference>
<name>A0AAI8KE59_9PSED</name>
<evidence type="ECO:0000313" key="1">
    <source>
        <dbReference type="EMBL" id="AXO90250.1"/>
    </source>
</evidence>
<evidence type="ECO:0000313" key="2">
    <source>
        <dbReference type="Proteomes" id="UP000258127"/>
    </source>
</evidence>
<accession>A0AAI8KE59</accession>
<dbReference type="AlphaFoldDB" id="A0AAI8KE59"/>
<proteinExistence type="predicted"/>
<sequence>MNGLKGLTAYLLERELVPQEQLESYSEQVDLHLVWAETERGLHMGNMRYRAVFNLERFNGHPGRLMALVGSWLETHDPDRHRHDLPAPAFAIEPLDLGNDLFDVELILDFVEPQYLAEDDNGEIQAFGSTWSFVPFDLWLAERGEVVRRGQ</sequence>
<dbReference type="Pfam" id="PF06891">
    <property type="entry name" value="P2_Phage_GpR"/>
    <property type="match status" value="1"/>
</dbReference>
<gene>
    <name evidence="1" type="ORF">DZC75_20460</name>
</gene>
<dbReference type="EMBL" id="CP031641">
    <property type="protein sequence ID" value="AXO90250.1"/>
    <property type="molecule type" value="Genomic_DNA"/>
</dbReference>
<organism evidence="1 2">
    <name type="scientific">Pseudomonas parafulva</name>
    <dbReference type="NCBI Taxonomy" id="157782"/>
    <lineage>
        <taxon>Bacteria</taxon>
        <taxon>Pseudomonadati</taxon>
        <taxon>Pseudomonadota</taxon>
        <taxon>Gammaproteobacteria</taxon>
        <taxon>Pseudomonadales</taxon>
        <taxon>Pseudomonadaceae</taxon>
        <taxon>Pseudomonas</taxon>
    </lineage>
</organism>
<dbReference type="Proteomes" id="UP000258127">
    <property type="component" value="Chromosome"/>
</dbReference>
<reference evidence="1 2" key="1">
    <citation type="submission" date="2018-08" db="EMBL/GenBank/DDBJ databases">
        <authorList>
            <person name="Lee Y."/>
            <person name="Kakembo D."/>
        </authorList>
    </citation>
    <scope>NUCLEOTIDE SEQUENCE [LARGE SCALE GENOMIC DNA]</scope>
    <source>
        <strain evidence="1 2">JBCS1880</strain>
    </source>
</reference>
<keyword evidence="2" id="KW-1185">Reference proteome</keyword>
<dbReference type="RefSeq" id="WP_116889545.1">
    <property type="nucleotide sequence ID" value="NZ_CP031641.1"/>
</dbReference>